<evidence type="ECO:0000313" key="3">
    <source>
        <dbReference type="Proteomes" id="UP000585474"/>
    </source>
</evidence>
<accession>A0A7J0F836</accession>
<dbReference type="PANTHER" id="PTHR35728">
    <property type="entry name" value="MICROTUBULE-BINDING PROTEIN TANGLED-RELATED"/>
    <property type="match status" value="1"/>
</dbReference>
<dbReference type="GO" id="GO:0008017">
    <property type="term" value="F:microtubule binding"/>
    <property type="evidence" value="ECO:0007669"/>
    <property type="project" value="InterPro"/>
</dbReference>
<evidence type="ECO:0000313" key="2">
    <source>
        <dbReference type="EMBL" id="GFY94864.1"/>
    </source>
</evidence>
<dbReference type="EMBL" id="BJWL01000010">
    <property type="protein sequence ID" value="GFY94864.1"/>
    <property type="molecule type" value="Genomic_DNA"/>
</dbReference>
<dbReference type="InterPro" id="IPR044709">
    <property type="entry name" value="TAN1"/>
</dbReference>
<dbReference type="GO" id="GO:0009574">
    <property type="term" value="C:preprophase band"/>
    <property type="evidence" value="ECO:0007669"/>
    <property type="project" value="TreeGrafter"/>
</dbReference>
<feature type="compositionally biased region" description="Polar residues" evidence="1">
    <location>
        <begin position="72"/>
        <end position="87"/>
    </location>
</feature>
<organism evidence="2 3">
    <name type="scientific">Actinidia rufa</name>
    <dbReference type="NCBI Taxonomy" id="165716"/>
    <lineage>
        <taxon>Eukaryota</taxon>
        <taxon>Viridiplantae</taxon>
        <taxon>Streptophyta</taxon>
        <taxon>Embryophyta</taxon>
        <taxon>Tracheophyta</taxon>
        <taxon>Spermatophyta</taxon>
        <taxon>Magnoliopsida</taxon>
        <taxon>eudicotyledons</taxon>
        <taxon>Gunneridae</taxon>
        <taxon>Pentapetalae</taxon>
        <taxon>asterids</taxon>
        <taxon>Ericales</taxon>
        <taxon>Actinidiaceae</taxon>
        <taxon>Actinidia</taxon>
    </lineage>
</organism>
<dbReference type="GO" id="GO:0000911">
    <property type="term" value="P:cytokinesis by cell plate formation"/>
    <property type="evidence" value="ECO:0007669"/>
    <property type="project" value="TreeGrafter"/>
</dbReference>
<reference evidence="2 3" key="1">
    <citation type="submission" date="2019-07" db="EMBL/GenBank/DDBJ databases">
        <title>De Novo Assembly of kiwifruit Actinidia rufa.</title>
        <authorList>
            <person name="Sugita-Konishi S."/>
            <person name="Sato K."/>
            <person name="Mori E."/>
            <person name="Abe Y."/>
            <person name="Kisaki G."/>
            <person name="Hamano K."/>
            <person name="Suezawa K."/>
            <person name="Otani M."/>
            <person name="Fukuda T."/>
            <person name="Manabe T."/>
            <person name="Gomi K."/>
            <person name="Tabuchi M."/>
            <person name="Akimitsu K."/>
            <person name="Kataoka I."/>
        </authorList>
    </citation>
    <scope>NUCLEOTIDE SEQUENCE [LARGE SCALE GENOMIC DNA]</scope>
    <source>
        <strain evidence="3">cv. Fuchu</strain>
    </source>
</reference>
<sequence length="214" mass="24153">MSLPAMLVGETVGEILQASQFAREIVASVHSKAKKQPPSDDPKTPVTQRRKQRLNPENSELHSRRKREKQAKSQSTRPESHSSSLQRARSRINFKPCERESTNYLANRVSPRNRPWAKKTVLFPNPLFHSSPTSNHHKFFRTKSPVIARNRQTPHKFLIKAKSPPPPPRFAPAKFSVENQEPSAAALSLLSTQTHEIPKAGKATEIVFAIENCE</sequence>
<name>A0A7J0F836_9ERIC</name>
<comment type="caution">
    <text evidence="2">The sequence shown here is derived from an EMBL/GenBank/DDBJ whole genome shotgun (WGS) entry which is preliminary data.</text>
</comment>
<protein>
    <submittedName>
        <fullName evidence="2">Cyclin family</fullName>
    </submittedName>
</protein>
<dbReference type="GO" id="GO:2000694">
    <property type="term" value="P:regulation of phragmoplast microtubule organization"/>
    <property type="evidence" value="ECO:0007669"/>
    <property type="project" value="InterPro"/>
</dbReference>
<dbReference type="OrthoDB" id="1939732at2759"/>
<evidence type="ECO:0000256" key="1">
    <source>
        <dbReference type="SAM" id="MobiDB-lite"/>
    </source>
</evidence>
<dbReference type="PANTHER" id="PTHR35728:SF1">
    <property type="entry name" value="MICROTUBULE-BINDING PROTEIN TANGLED-RELATED"/>
    <property type="match status" value="1"/>
</dbReference>
<dbReference type="Proteomes" id="UP000585474">
    <property type="component" value="Unassembled WGS sequence"/>
</dbReference>
<proteinExistence type="predicted"/>
<gene>
    <name evidence="2" type="ORF">Acr_10g0002490</name>
</gene>
<feature type="region of interest" description="Disordered" evidence="1">
    <location>
        <begin position="28"/>
        <end position="96"/>
    </location>
</feature>
<dbReference type="AlphaFoldDB" id="A0A7J0F836"/>
<dbReference type="GO" id="GO:0005875">
    <property type="term" value="C:microtubule associated complex"/>
    <property type="evidence" value="ECO:0007669"/>
    <property type="project" value="TreeGrafter"/>
</dbReference>
<keyword evidence="3" id="KW-1185">Reference proteome</keyword>